<dbReference type="EMBL" id="QUSY01000082">
    <property type="protein sequence ID" value="RHY33283.1"/>
    <property type="molecule type" value="Genomic_DNA"/>
</dbReference>
<dbReference type="Proteomes" id="UP000285060">
    <property type="component" value="Unassembled WGS sequence"/>
</dbReference>
<name>A0A3R7D523_9STRA</name>
<dbReference type="VEuPathDB" id="FungiDB:H310_05306"/>
<sequence>MNTRGVAAATDPATEYDDTTEDGLHDGVPLFAPDGGRISTVYQSPANVSPTKAIYIDRFYGDGSFLKLLQETLQKNAGMLKDGLVKLALTPVAIAYLNDRLHTTLCPKRATVQLFVTSPITLQFKDNSGRIDGWTIRGTTNSQSFRRVLSPRKSDAFNDPDVAPVGHLDVLKLSTLLTEITCIKVTGTPDQTVVHFNIFPRLKRIELLRTSMVVLDQLACFTMQLEVCSGRGLALHLPKTSCALDRT</sequence>
<accession>A0A3R7D523</accession>
<evidence type="ECO:0000256" key="1">
    <source>
        <dbReference type="SAM" id="MobiDB-lite"/>
    </source>
</evidence>
<keyword evidence="3" id="KW-1185">Reference proteome</keyword>
<evidence type="ECO:0000313" key="3">
    <source>
        <dbReference type="Proteomes" id="UP000285060"/>
    </source>
</evidence>
<proteinExistence type="predicted"/>
<protein>
    <submittedName>
        <fullName evidence="2">Uncharacterized protein</fullName>
    </submittedName>
</protein>
<reference evidence="2 3" key="1">
    <citation type="submission" date="2018-08" db="EMBL/GenBank/DDBJ databases">
        <title>Aphanomyces genome sequencing and annotation.</title>
        <authorList>
            <person name="Minardi D."/>
            <person name="Oidtmann B."/>
            <person name="Van Der Giezen M."/>
            <person name="Studholme D.J."/>
        </authorList>
    </citation>
    <scope>NUCLEOTIDE SEQUENCE [LARGE SCALE GENOMIC DNA]</scope>
    <source>
        <strain evidence="2 3">NJM0002</strain>
    </source>
</reference>
<gene>
    <name evidence="2" type="ORF">DYB32_001747</name>
</gene>
<organism evidence="2 3">
    <name type="scientific">Aphanomyces invadans</name>
    <dbReference type="NCBI Taxonomy" id="157072"/>
    <lineage>
        <taxon>Eukaryota</taxon>
        <taxon>Sar</taxon>
        <taxon>Stramenopiles</taxon>
        <taxon>Oomycota</taxon>
        <taxon>Saprolegniomycetes</taxon>
        <taxon>Saprolegniales</taxon>
        <taxon>Verrucalvaceae</taxon>
        <taxon>Aphanomyces</taxon>
    </lineage>
</organism>
<feature type="region of interest" description="Disordered" evidence="1">
    <location>
        <begin position="1"/>
        <end position="24"/>
    </location>
</feature>
<dbReference type="AlphaFoldDB" id="A0A3R7D523"/>
<evidence type="ECO:0000313" key="2">
    <source>
        <dbReference type="EMBL" id="RHY33283.1"/>
    </source>
</evidence>
<comment type="caution">
    <text evidence="2">The sequence shown here is derived from an EMBL/GenBank/DDBJ whole genome shotgun (WGS) entry which is preliminary data.</text>
</comment>